<dbReference type="EMBL" id="JASNVW010000001">
    <property type="protein sequence ID" value="MDK6027838.1"/>
    <property type="molecule type" value="Genomic_DNA"/>
</dbReference>
<keyword evidence="3 7" id="KW-0235">DNA replication</keyword>
<comment type="cofactor">
    <cofactor evidence="7">
        <name>[4Fe-4S] cluster</name>
        <dbReference type="ChEBI" id="CHEBI:49883"/>
    </cofactor>
    <text evidence="7">Binds 1 [4Fe-4S] cluster.</text>
</comment>
<keyword evidence="6 7" id="KW-0411">Iron-sulfur</keyword>
<feature type="binding site" evidence="7">
    <location>
        <position position="348"/>
    </location>
    <ligand>
        <name>[4Fe-4S] cluster</name>
        <dbReference type="ChEBI" id="CHEBI:49883"/>
    </ligand>
</feature>
<keyword evidence="10" id="KW-1185">Reference proteome</keyword>
<evidence type="ECO:0000256" key="2">
    <source>
        <dbReference type="ARBA" id="ARBA00022515"/>
    </source>
</evidence>
<reference evidence="9 10" key="1">
    <citation type="submission" date="2023-05" db="EMBL/GenBank/DDBJ databases">
        <title>A new hyperthermophilic archaea 'Ignisphaera cupida' sp. nov. and description of the family 'Ignisphaeraceae' fam. nov.</title>
        <authorList>
            <person name="Podosokorskaya O.A."/>
            <person name="Elcheninov A.G."/>
            <person name="Klukina A."/>
            <person name="Merkel A.Y."/>
        </authorList>
    </citation>
    <scope>NUCLEOTIDE SEQUENCE [LARGE SCALE GENOMIC DNA]</scope>
    <source>
        <strain evidence="9 10">4213-co</strain>
    </source>
</reference>
<dbReference type="RefSeq" id="WP_285272819.1">
    <property type="nucleotide sequence ID" value="NZ_JASNVW010000001.1"/>
</dbReference>
<comment type="caution">
    <text evidence="9">The sequence shown here is derived from an EMBL/GenBank/DDBJ whole genome shotgun (WGS) entry which is preliminary data.</text>
</comment>
<dbReference type="Pfam" id="PF04104">
    <property type="entry name" value="DNA_primase_lrg"/>
    <property type="match status" value="1"/>
</dbReference>
<dbReference type="GO" id="GO:0051539">
    <property type="term" value="F:4 iron, 4 sulfur cluster binding"/>
    <property type="evidence" value="ECO:0007669"/>
    <property type="project" value="UniProtKB-UniRule"/>
</dbReference>
<keyword evidence="4 7" id="KW-0479">Metal-binding</keyword>
<keyword evidence="2 7" id="KW-0639">Primosome</keyword>
<organism evidence="9 10">
    <name type="scientific">Ignisphaera cupida</name>
    <dbReference type="NCBI Taxonomy" id="3050454"/>
    <lineage>
        <taxon>Archaea</taxon>
        <taxon>Thermoproteota</taxon>
        <taxon>Thermoprotei</taxon>
        <taxon>Desulfurococcales</taxon>
        <taxon>Desulfurococcaceae</taxon>
        <taxon>Ignisphaera</taxon>
    </lineage>
</organism>
<gene>
    <name evidence="7" type="primary">priL</name>
    <name evidence="9" type="ORF">QPL79_00455</name>
</gene>
<dbReference type="AlphaFoldDB" id="A0ABD4Z4I6"/>
<dbReference type="HAMAP" id="MF_00701">
    <property type="entry name" value="DNA_primase_lrg_arc"/>
    <property type="match status" value="1"/>
</dbReference>
<dbReference type="GO" id="GO:1990077">
    <property type="term" value="C:primosome complex"/>
    <property type="evidence" value="ECO:0007669"/>
    <property type="project" value="UniProtKB-KW"/>
</dbReference>
<evidence type="ECO:0000256" key="3">
    <source>
        <dbReference type="ARBA" id="ARBA00022705"/>
    </source>
</evidence>
<name>A0ABD4Z4I6_9CREN</name>
<comment type="function">
    <text evidence="7">Regulatory subunit of DNA primase, an RNA polymerase that catalyzes the synthesis of short RNA molecules used as primers for DNA polymerase during DNA replication. Stabilizes and modulates the activity of the small subunit, increasing the rate of DNA synthesis, and conferring RNA synthesis capability. The DNA polymerase activity may enable DNA primase to also catalyze primer extension after primer synthesis. May also play a role in DNA repair.</text>
</comment>
<dbReference type="InterPro" id="IPR058560">
    <property type="entry name" value="DNA_primase_C"/>
</dbReference>
<protein>
    <recommendedName>
        <fullName evidence="7">DNA primase large subunit PriL</fullName>
    </recommendedName>
</protein>
<keyword evidence="1 7" id="KW-0004">4Fe-4S</keyword>
<evidence type="ECO:0000313" key="10">
    <source>
        <dbReference type="Proteomes" id="UP001529235"/>
    </source>
</evidence>
<keyword evidence="5 7" id="KW-0408">Iron</keyword>
<accession>A0ABD4Z4I6</accession>
<dbReference type="SUPFAM" id="SSF140914">
    <property type="entry name" value="PriB N-terminal domain-like"/>
    <property type="match status" value="1"/>
</dbReference>
<feature type="domain" description="DNA primase large subunit C-terminal" evidence="8">
    <location>
        <begin position="267"/>
        <end position="357"/>
    </location>
</feature>
<feature type="binding site" evidence="7">
    <location>
        <position position="357"/>
    </location>
    <ligand>
        <name>[4Fe-4S] cluster</name>
        <dbReference type="ChEBI" id="CHEBI:49883"/>
    </ligand>
</feature>
<dbReference type="InterPro" id="IPR023642">
    <property type="entry name" value="DNA_primase_lsu_PriL"/>
</dbReference>
<dbReference type="GO" id="GO:0046872">
    <property type="term" value="F:metal ion binding"/>
    <property type="evidence" value="ECO:0007669"/>
    <property type="project" value="UniProtKB-KW"/>
</dbReference>
<evidence type="ECO:0000256" key="1">
    <source>
        <dbReference type="ARBA" id="ARBA00022485"/>
    </source>
</evidence>
<dbReference type="Proteomes" id="UP001529235">
    <property type="component" value="Unassembled WGS sequence"/>
</dbReference>
<dbReference type="PANTHER" id="PTHR10537">
    <property type="entry name" value="DNA PRIMASE LARGE SUBUNIT"/>
    <property type="match status" value="1"/>
</dbReference>
<feature type="binding site" evidence="7">
    <location>
        <position position="275"/>
    </location>
    <ligand>
        <name>[4Fe-4S] cluster</name>
        <dbReference type="ChEBI" id="CHEBI:49883"/>
    </ligand>
</feature>
<evidence type="ECO:0000256" key="5">
    <source>
        <dbReference type="ARBA" id="ARBA00023004"/>
    </source>
</evidence>
<dbReference type="InterPro" id="IPR007238">
    <property type="entry name" value="DNA_primase_lsu_euk/arc"/>
</dbReference>
<evidence type="ECO:0000313" key="9">
    <source>
        <dbReference type="EMBL" id="MDK6027838.1"/>
    </source>
</evidence>
<dbReference type="GO" id="GO:0006269">
    <property type="term" value="P:DNA replication, synthesis of primer"/>
    <property type="evidence" value="ECO:0007669"/>
    <property type="project" value="UniProtKB-UniRule"/>
</dbReference>
<comment type="subunit">
    <text evidence="7">Heterodimer of a small subunit (PriS) and a large subunit (PriL).</text>
</comment>
<comment type="similarity">
    <text evidence="7">Belongs to the eukaryotic-type primase large subunit family.</text>
</comment>
<proteinExistence type="inferred from homology"/>
<dbReference type="PANTHER" id="PTHR10537:SF3">
    <property type="entry name" value="DNA PRIMASE LARGE SUBUNIT"/>
    <property type="match status" value="1"/>
</dbReference>
<evidence type="ECO:0000256" key="6">
    <source>
        <dbReference type="ARBA" id="ARBA00023014"/>
    </source>
</evidence>
<evidence type="ECO:0000256" key="4">
    <source>
        <dbReference type="ARBA" id="ARBA00022723"/>
    </source>
</evidence>
<feature type="binding site" evidence="7">
    <location>
        <position position="361"/>
    </location>
    <ligand>
        <name>[4Fe-4S] cluster</name>
        <dbReference type="ChEBI" id="CHEBI:49883"/>
    </ligand>
</feature>
<evidence type="ECO:0000259" key="8">
    <source>
        <dbReference type="Pfam" id="PF04104"/>
    </source>
</evidence>
<evidence type="ECO:0000256" key="7">
    <source>
        <dbReference type="HAMAP-Rule" id="MF_00701"/>
    </source>
</evidence>
<sequence length="379" mass="43944">MSLAKFIQMLIKIDSCSDVVKEVFVDDNSIFVNVVEEAIKSRFLNKLVESRNDDNEFEYVKEQHIIASLLITSLYGSSIHLNKAIHKVLNVVSNELSGYDDNSLMSFLKLLGIDADFSDKCFTSSIYVLVKKGKQIVTKTCYRYRIRFTDYINMAKTLLTEENWRIISHPILKGYVYIDRKDKVIRLVIEYLRNMLLTKLRSLQNNCEHIKKLIDSASLSELIRNIFGVYSNMHATVTINNDSRNSLETLTKSYFESVNSVEELYKASSKFFPPCIKEILEILIKGENLSHHQRFALATFLINIGVPQDVIVDLFRRSPDFNEKITRYQIEHLAGLRGSRKRYLTYSCNTMKALGMCKWECNLKNPVQYPYKFLRNAKA</sequence>